<name>A0A1C7M3V1_GRIFR</name>
<dbReference type="AlphaFoldDB" id="A0A1C7M3V1"/>
<dbReference type="EMBL" id="LUGG01000011">
    <property type="protein sequence ID" value="OBZ71653.1"/>
    <property type="molecule type" value="Genomic_DNA"/>
</dbReference>
<comment type="caution">
    <text evidence="3">The sequence shown here is derived from an EMBL/GenBank/DDBJ whole genome shotgun (WGS) entry which is preliminary data.</text>
</comment>
<dbReference type="OrthoDB" id="10265994at2759"/>
<evidence type="ECO:0000259" key="2">
    <source>
        <dbReference type="PROSITE" id="PS51518"/>
    </source>
</evidence>
<feature type="region of interest" description="Disordered" evidence="1">
    <location>
        <begin position="1"/>
        <end position="37"/>
    </location>
</feature>
<protein>
    <submittedName>
        <fullName evidence="3">SAGA-associated factor 29</fullName>
    </submittedName>
</protein>
<evidence type="ECO:0000313" key="4">
    <source>
        <dbReference type="Proteomes" id="UP000092993"/>
    </source>
</evidence>
<feature type="compositionally biased region" description="Polar residues" evidence="1">
    <location>
        <begin position="1"/>
        <end position="13"/>
    </location>
</feature>
<accession>A0A1C7M3V1</accession>
<dbReference type="STRING" id="5627.A0A1C7M3V1"/>
<dbReference type="Pfam" id="PF07039">
    <property type="entry name" value="SGF29_Tudor"/>
    <property type="match status" value="1"/>
</dbReference>
<organism evidence="3 4">
    <name type="scientific">Grifola frondosa</name>
    <name type="common">Maitake</name>
    <name type="synonym">Polyporus frondosus</name>
    <dbReference type="NCBI Taxonomy" id="5627"/>
    <lineage>
        <taxon>Eukaryota</taxon>
        <taxon>Fungi</taxon>
        <taxon>Dikarya</taxon>
        <taxon>Basidiomycota</taxon>
        <taxon>Agaricomycotina</taxon>
        <taxon>Agaricomycetes</taxon>
        <taxon>Polyporales</taxon>
        <taxon>Grifolaceae</taxon>
        <taxon>Grifola</taxon>
    </lineage>
</organism>
<sequence>MNYASPFNTTRVQSPPHEDVYPGKNPESYNMASRRGVSKRPVSSEELEYWSHAAESLSRLSTMYTNPSTLETIGRVNRLLSAWPVDDTLPTEGFDSVKSIYKKLISGLGEIKSTAERDLEAIDNVIERLDILIALRKASESNIPDKRKRPRGHSPPPVPTPIPPAVTPARSMSITLPPRTSVGPQASIPFSRDPKARREALGKQLPLQEGRKVAFHPPLSKVAEGLIGGKDEEWILAVVTKCINQDKNRYEVQDPEPQEDGQPGQCYNTTLRAIIPLPDPNASPDSAAHLNAYPEFTARSTVMALYPDTSCFYRAEVIASPRDMQPGGRTGPSAKQTHIPMYKLKFEDDDDQEHCVSAQWVVEWPGLP</sequence>
<proteinExistence type="predicted"/>
<feature type="domain" description="SGF29 C-terminal" evidence="2">
    <location>
        <begin position="203"/>
        <end position="368"/>
    </location>
</feature>
<dbReference type="GO" id="GO:0000124">
    <property type="term" value="C:SAGA complex"/>
    <property type="evidence" value="ECO:0007669"/>
    <property type="project" value="InterPro"/>
</dbReference>
<evidence type="ECO:0000313" key="3">
    <source>
        <dbReference type="EMBL" id="OBZ71653.1"/>
    </source>
</evidence>
<reference evidence="3 4" key="1">
    <citation type="submission" date="2016-03" db="EMBL/GenBank/DDBJ databases">
        <title>Whole genome sequencing of Grifola frondosa 9006-11.</title>
        <authorList>
            <person name="Min B."/>
            <person name="Park H."/>
            <person name="Kim J.-G."/>
            <person name="Cho H."/>
            <person name="Oh Y.-L."/>
            <person name="Kong W.-S."/>
            <person name="Choi I.-G."/>
        </authorList>
    </citation>
    <scope>NUCLEOTIDE SEQUENCE [LARGE SCALE GENOMIC DNA]</scope>
    <source>
        <strain evidence="3 4">9006-11</strain>
    </source>
</reference>
<dbReference type="Proteomes" id="UP000092993">
    <property type="component" value="Unassembled WGS sequence"/>
</dbReference>
<dbReference type="InterPro" id="IPR037802">
    <property type="entry name" value="SGF29"/>
</dbReference>
<feature type="compositionally biased region" description="Pro residues" evidence="1">
    <location>
        <begin position="153"/>
        <end position="166"/>
    </location>
</feature>
<dbReference type="PANTHER" id="PTHR21539">
    <property type="entry name" value="SAGA-ASSOCIATED FACTOR 29"/>
    <property type="match status" value="1"/>
</dbReference>
<dbReference type="OMA" id="ASEYNHV"/>
<dbReference type="InterPro" id="IPR010750">
    <property type="entry name" value="SGF29_tudor-like_dom"/>
</dbReference>
<dbReference type="InterPro" id="IPR047288">
    <property type="entry name" value="Tudor_SGF29_rpt1"/>
</dbReference>
<evidence type="ECO:0000256" key="1">
    <source>
        <dbReference type="SAM" id="MobiDB-lite"/>
    </source>
</evidence>
<dbReference type="PANTHER" id="PTHR21539:SF0">
    <property type="entry name" value="SAGA-ASSOCIATED FACTOR 29"/>
    <property type="match status" value="1"/>
</dbReference>
<feature type="region of interest" description="Disordered" evidence="1">
    <location>
        <begin position="142"/>
        <end position="199"/>
    </location>
</feature>
<dbReference type="PROSITE" id="PS51518">
    <property type="entry name" value="SGF29_C"/>
    <property type="match status" value="1"/>
</dbReference>
<gene>
    <name evidence="3" type="primary">sgf29</name>
    <name evidence="3" type="ORF">A0H81_08327</name>
</gene>
<keyword evidence="4" id="KW-1185">Reference proteome</keyword>
<dbReference type="Gene3D" id="2.30.30.140">
    <property type="match status" value="2"/>
</dbReference>
<dbReference type="CDD" id="cd20393">
    <property type="entry name" value="Tudor_SGF29_rpt1"/>
    <property type="match status" value="1"/>
</dbReference>